<evidence type="ECO:0000259" key="4">
    <source>
        <dbReference type="Pfam" id="PF18517"/>
    </source>
</evidence>
<evidence type="ECO:0000313" key="6">
    <source>
        <dbReference type="Proteomes" id="UP000886998"/>
    </source>
</evidence>
<reference evidence="5" key="1">
    <citation type="submission" date="2020-08" db="EMBL/GenBank/DDBJ databases">
        <title>Multicomponent nature underlies the extraordinary mechanical properties of spider dragline silk.</title>
        <authorList>
            <person name="Kono N."/>
            <person name="Nakamura H."/>
            <person name="Mori M."/>
            <person name="Yoshida Y."/>
            <person name="Ohtoshi R."/>
            <person name="Malay A.D."/>
            <person name="Moran D.A.P."/>
            <person name="Tomita M."/>
            <person name="Numata K."/>
            <person name="Arakawa K."/>
        </authorList>
    </citation>
    <scope>NUCLEOTIDE SEQUENCE</scope>
</reference>
<protein>
    <submittedName>
        <fullName evidence="5">Meiotic nuclear division protein 1 homolog</fullName>
    </submittedName>
</protein>
<dbReference type="OrthoDB" id="273345at2759"/>
<dbReference type="Proteomes" id="UP000886998">
    <property type="component" value="Unassembled WGS sequence"/>
</dbReference>
<dbReference type="InterPro" id="IPR040661">
    <property type="entry name" value="LZ3wCH"/>
</dbReference>
<dbReference type="AlphaFoldDB" id="A0A8X7C0Q2"/>
<dbReference type="Pfam" id="PF18517">
    <property type="entry name" value="LZ3wCH"/>
    <property type="match status" value="1"/>
</dbReference>
<keyword evidence="2" id="KW-0175">Coiled coil</keyword>
<name>A0A8X7C0Q2_9ARAC</name>
<accession>A0A8X7C0Q2</accession>
<evidence type="ECO:0000256" key="3">
    <source>
        <dbReference type="ARBA" id="ARBA00023242"/>
    </source>
</evidence>
<evidence type="ECO:0000313" key="5">
    <source>
        <dbReference type="EMBL" id="GFY49953.1"/>
    </source>
</evidence>
<evidence type="ECO:0000256" key="1">
    <source>
        <dbReference type="ARBA" id="ARBA00004123"/>
    </source>
</evidence>
<evidence type="ECO:0000256" key="2">
    <source>
        <dbReference type="ARBA" id="ARBA00023054"/>
    </source>
</evidence>
<dbReference type="GO" id="GO:0005634">
    <property type="term" value="C:nucleus"/>
    <property type="evidence" value="ECO:0007669"/>
    <property type="project" value="UniProtKB-SubCell"/>
</dbReference>
<keyword evidence="3" id="KW-0539">Nucleus</keyword>
<sequence>MDSMEEIETNEDCDPQVLEEFKKQVEMSQEAADYLFSMKSWCENKFFVEDSAMNKQFGIHEELDYIE</sequence>
<comment type="subcellular location">
    <subcellularLocation>
        <location evidence="1">Nucleus</location>
    </subcellularLocation>
</comment>
<dbReference type="EMBL" id="BMAV01007235">
    <property type="protein sequence ID" value="GFY49953.1"/>
    <property type="molecule type" value="Genomic_DNA"/>
</dbReference>
<proteinExistence type="predicted"/>
<gene>
    <name evidence="5" type="primary">MND1_3</name>
    <name evidence="5" type="ORF">TNIN_30561</name>
</gene>
<feature type="domain" description="Leucine zipper with capping helix" evidence="4">
    <location>
        <begin position="17"/>
        <end position="66"/>
    </location>
</feature>
<keyword evidence="6" id="KW-1185">Reference proteome</keyword>
<comment type="caution">
    <text evidence="5">The sequence shown here is derived from an EMBL/GenBank/DDBJ whole genome shotgun (WGS) entry which is preliminary data.</text>
</comment>
<organism evidence="5 6">
    <name type="scientific">Trichonephila inaurata madagascariensis</name>
    <dbReference type="NCBI Taxonomy" id="2747483"/>
    <lineage>
        <taxon>Eukaryota</taxon>
        <taxon>Metazoa</taxon>
        <taxon>Ecdysozoa</taxon>
        <taxon>Arthropoda</taxon>
        <taxon>Chelicerata</taxon>
        <taxon>Arachnida</taxon>
        <taxon>Araneae</taxon>
        <taxon>Araneomorphae</taxon>
        <taxon>Entelegynae</taxon>
        <taxon>Araneoidea</taxon>
        <taxon>Nephilidae</taxon>
        <taxon>Trichonephila</taxon>
        <taxon>Trichonephila inaurata</taxon>
    </lineage>
</organism>